<evidence type="ECO:0000256" key="1">
    <source>
        <dbReference type="ARBA" id="ARBA00005513"/>
    </source>
</evidence>
<dbReference type="Proteomes" id="UP000239907">
    <property type="component" value="Unassembled WGS sequence"/>
</dbReference>
<evidence type="ECO:0000256" key="6">
    <source>
        <dbReference type="ARBA" id="ARBA00022781"/>
    </source>
</evidence>
<keyword evidence="7 15" id="KW-1133">Transmembrane helix</keyword>
<accession>A0A2S7TZS9</accession>
<dbReference type="EMBL" id="MQWA01000001">
    <property type="protein sequence ID" value="PQJ28246.1"/>
    <property type="molecule type" value="Genomic_DNA"/>
</dbReference>
<dbReference type="PANTHER" id="PTHR33445:SF1">
    <property type="entry name" value="ATP SYNTHASE SUBUNIT B"/>
    <property type="match status" value="1"/>
</dbReference>
<comment type="caution">
    <text evidence="18">The sequence shown here is derived from an EMBL/GenBank/DDBJ whole genome shotgun (WGS) entry which is preliminary data.</text>
</comment>
<keyword evidence="6 15" id="KW-0375">Hydrogen ion transport</keyword>
<dbReference type="SUPFAM" id="SSF81573">
    <property type="entry name" value="F1F0 ATP synthase subunit B, membrane domain"/>
    <property type="match status" value="1"/>
</dbReference>
<dbReference type="CDD" id="cd06503">
    <property type="entry name" value="ATP-synt_Fo_b"/>
    <property type="match status" value="1"/>
</dbReference>
<evidence type="ECO:0000256" key="7">
    <source>
        <dbReference type="ARBA" id="ARBA00022989"/>
    </source>
</evidence>
<evidence type="ECO:0000256" key="2">
    <source>
        <dbReference type="ARBA" id="ARBA00022448"/>
    </source>
</evidence>
<protein>
    <recommendedName>
        <fullName evidence="15">ATP synthase subunit b</fullName>
    </recommendedName>
    <alternativeName>
        <fullName evidence="15">ATP synthase F(0) sector subunit b</fullName>
    </alternativeName>
    <alternativeName>
        <fullName evidence="15">ATPase subunit I</fullName>
    </alternativeName>
    <alternativeName>
        <fullName evidence="15">F-type ATPase subunit b</fullName>
        <shortName evidence="15">F-ATPase subunit b</shortName>
    </alternativeName>
</protein>
<dbReference type="InterPro" id="IPR002146">
    <property type="entry name" value="ATP_synth_b/b'su_bac/chlpt"/>
</dbReference>
<evidence type="ECO:0000313" key="19">
    <source>
        <dbReference type="Proteomes" id="UP000239907"/>
    </source>
</evidence>
<dbReference type="InterPro" id="IPR028987">
    <property type="entry name" value="ATP_synth_B-like_membr_sf"/>
</dbReference>
<comment type="function">
    <text evidence="12">Component of the F(0) channel, it forms part of the peripheral stalk, linking F(1) to F(0). The b'-subunit is a diverged and duplicated form of b found in plants and photosynthetic bacteria.</text>
</comment>
<dbReference type="GO" id="GO:0045259">
    <property type="term" value="C:proton-transporting ATP synthase complex"/>
    <property type="evidence" value="ECO:0007669"/>
    <property type="project" value="UniProtKB-KW"/>
</dbReference>
<keyword evidence="2 15" id="KW-0813">Transport</keyword>
<feature type="coiled-coil region" evidence="17">
    <location>
        <begin position="51"/>
        <end position="140"/>
    </location>
</feature>
<evidence type="ECO:0000256" key="14">
    <source>
        <dbReference type="ARBA" id="ARBA00037847"/>
    </source>
</evidence>
<dbReference type="Pfam" id="PF00430">
    <property type="entry name" value="ATP-synt_B"/>
    <property type="match status" value="1"/>
</dbReference>
<dbReference type="NCBIfam" id="TIGR01144">
    <property type="entry name" value="ATP_synt_b"/>
    <property type="match status" value="1"/>
</dbReference>
<evidence type="ECO:0000256" key="17">
    <source>
        <dbReference type="SAM" id="Coils"/>
    </source>
</evidence>
<name>A0A2S7TZS9_9BACT</name>
<organism evidence="18 19">
    <name type="scientific">Rubritalea profundi</name>
    <dbReference type="NCBI Taxonomy" id="1658618"/>
    <lineage>
        <taxon>Bacteria</taxon>
        <taxon>Pseudomonadati</taxon>
        <taxon>Verrucomicrobiota</taxon>
        <taxon>Verrucomicrobiia</taxon>
        <taxon>Verrucomicrobiales</taxon>
        <taxon>Rubritaleaceae</taxon>
        <taxon>Rubritalea</taxon>
    </lineage>
</organism>
<dbReference type="RefSeq" id="WP_105042750.1">
    <property type="nucleotide sequence ID" value="NZ_MQWA01000001.1"/>
</dbReference>
<keyword evidence="5 15" id="KW-0812">Transmembrane</keyword>
<keyword evidence="9 15" id="KW-0472">Membrane</keyword>
<evidence type="ECO:0000256" key="11">
    <source>
        <dbReference type="ARBA" id="ARBA00025198"/>
    </source>
</evidence>
<dbReference type="PANTHER" id="PTHR33445">
    <property type="entry name" value="ATP SYNTHASE SUBUNIT B', CHLOROPLASTIC"/>
    <property type="match status" value="1"/>
</dbReference>
<dbReference type="AlphaFoldDB" id="A0A2S7TZS9"/>
<comment type="subcellular location">
    <subcellularLocation>
        <location evidence="15">Cell membrane</location>
        <topology evidence="15">Single-pass membrane protein</topology>
    </subcellularLocation>
    <subcellularLocation>
        <location evidence="14">Endomembrane system</location>
        <topology evidence="14">Single-pass membrane protein</topology>
    </subcellularLocation>
</comment>
<keyword evidence="17" id="KW-0175">Coiled coil</keyword>
<dbReference type="GO" id="GO:0005886">
    <property type="term" value="C:plasma membrane"/>
    <property type="evidence" value="ECO:0007669"/>
    <property type="project" value="UniProtKB-SubCell"/>
</dbReference>
<dbReference type="Gene3D" id="1.20.5.620">
    <property type="entry name" value="F1F0 ATP synthase subunit B, membrane domain"/>
    <property type="match status" value="1"/>
</dbReference>
<evidence type="ECO:0000256" key="15">
    <source>
        <dbReference type="HAMAP-Rule" id="MF_01398"/>
    </source>
</evidence>
<comment type="similarity">
    <text evidence="1 15 16">Belongs to the ATPase B chain family.</text>
</comment>
<comment type="subunit">
    <text evidence="13">F-type ATPases have 2 components, F(1) - the catalytic core - and F(0) - the membrane proton channel. F(1) has five subunits: alpha(3), beta(3), gamma(1), delta(1), epsilon(1). F(0) has four main subunits: a(1), b(2) and c(10-14). The alpha and beta chains form an alternating ring which encloses part of the gamma chain. F(1) is attached to F(0) by a central stalk formed by the gamma and epsilon chains, while a peripheral stalk is formed by the delta and b chains.</text>
</comment>
<comment type="function">
    <text evidence="11 15">F(1)F(0) ATP synthase produces ATP from ADP in the presence of a proton or sodium gradient. F-type ATPases consist of two structural domains, F(1) containing the extramembraneous catalytic core and F(0) containing the membrane proton channel, linked together by a central stalk and a peripheral stalk. During catalysis, ATP synthesis in the catalytic domain of F(1) is coupled via a rotary mechanism of the central stalk subunits to proton translocation.</text>
</comment>
<dbReference type="GO" id="GO:0012505">
    <property type="term" value="C:endomembrane system"/>
    <property type="evidence" value="ECO:0007669"/>
    <property type="project" value="UniProtKB-SubCell"/>
</dbReference>
<evidence type="ECO:0000256" key="12">
    <source>
        <dbReference type="ARBA" id="ARBA00025614"/>
    </source>
</evidence>
<dbReference type="HAMAP" id="MF_01398">
    <property type="entry name" value="ATP_synth_b_bprime"/>
    <property type="match status" value="1"/>
</dbReference>
<evidence type="ECO:0000256" key="8">
    <source>
        <dbReference type="ARBA" id="ARBA00023065"/>
    </source>
</evidence>
<dbReference type="InterPro" id="IPR005864">
    <property type="entry name" value="ATP_synth_F0_bsu_bac"/>
</dbReference>
<comment type="subunit">
    <text evidence="15">F-type ATPases have 2 components, F(1) - the catalytic core - and F(0) - the membrane proton channel. F(1) has five subunits: alpha(3), beta(3), gamma(1), delta(1), epsilon(1). F(0) has three main subunits: a(1), b(2) and c(10-14). The alpha and beta chains form an alternating ring which encloses part of the gamma chain. F(1) is attached to F(0) by a central stalk formed by the gamma and epsilon chains, while a peripheral stalk is formed by the delta and b chains.</text>
</comment>
<keyword evidence="19" id="KW-1185">Reference proteome</keyword>
<dbReference type="OrthoDB" id="193923at2"/>
<keyword evidence="8 15" id="KW-0406">Ion transport</keyword>
<reference evidence="18 19" key="1">
    <citation type="submission" date="2016-12" db="EMBL/GenBank/DDBJ databases">
        <title>Study of bacterial adaptation to deep sea.</title>
        <authorList>
            <person name="Song J."/>
            <person name="Yoshizawa S."/>
            <person name="Kogure K."/>
        </authorList>
    </citation>
    <scope>NUCLEOTIDE SEQUENCE [LARGE SCALE GENOMIC DNA]</scope>
    <source>
        <strain evidence="18 19">SAORIC-165</strain>
    </source>
</reference>
<keyword evidence="10 15" id="KW-0066">ATP synthesis</keyword>
<dbReference type="InterPro" id="IPR050059">
    <property type="entry name" value="ATP_synthase_B_chain"/>
</dbReference>
<sequence>MITLIASGGIISDLTEPFGVSWLPFGFQVLNFIIVIIVLKKFAFGPIMAMLEQRSKRIAEGEEKLKRIETQLAESEERTTAALDKANADAKRLVEEAKESAATLSEEKTQEAIAKAQGILEKAQANAKAERDQMVTELKQDFGRLVAATTASVTGKVLTDDDNKRINQEALASVEG</sequence>
<evidence type="ECO:0000256" key="4">
    <source>
        <dbReference type="ARBA" id="ARBA00022547"/>
    </source>
</evidence>
<keyword evidence="4 15" id="KW-0138">CF(0)</keyword>
<evidence type="ECO:0000256" key="13">
    <source>
        <dbReference type="ARBA" id="ARBA00026054"/>
    </source>
</evidence>
<feature type="transmembrane region" description="Helical" evidence="15">
    <location>
        <begin position="20"/>
        <end position="39"/>
    </location>
</feature>
<proteinExistence type="inferred from homology"/>
<evidence type="ECO:0000256" key="9">
    <source>
        <dbReference type="ARBA" id="ARBA00023136"/>
    </source>
</evidence>
<dbReference type="GO" id="GO:0046933">
    <property type="term" value="F:proton-transporting ATP synthase activity, rotational mechanism"/>
    <property type="evidence" value="ECO:0007669"/>
    <property type="project" value="UniProtKB-UniRule"/>
</dbReference>
<dbReference type="GO" id="GO:0046961">
    <property type="term" value="F:proton-transporting ATPase activity, rotational mechanism"/>
    <property type="evidence" value="ECO:0007669"/>
    <property type="project" value="TreeGrafter"/>
</dbReference>
<evidence type="ECO:0000256" key="10">
    <source>
        <dbReference type="ARBA" id="ARBA00023310"/>
    </source>
</evidence>
<evidence type="ECO:0000256" key="5">
    <source>
        <dbReference type="ARBA" id="ARBA00022692"/>
    </source>
</evidence>
<gene>
    <name evidence="15" type="primary">atpF</name>
    <name evidence="18" type="ORF">BSZ32_06825</name>
</gene>
<evidence type="ECO:0000313" key="18">
    <source>
        <dbReference type="EMBL" id="PQJ28246.1"/>
    </source>
</evidence>
<evidence type="ECO:0000256" key="16">
    <source>
        <dbReference type="RuleBase" id="RU003848"/>
    </source>
</evidence>
<evidence type="ECO:0000256" key="3">
    <source>
        <dbReference type="ARBA" id="ARBA00022475"/>
    </source>
</evidence>
<keyword evidence="3 15" id="KW-1003">Cell membrane</keyword>